<evidence type="ECO:0000313" key="9">
    <source>
        <dbReference type="Proteomes" id="UP000537775"/>
    </source>
</evidence>
<evidence type="ECO:0000256" key="1">
    <source>
        <dbReference type="ARBA" id="ARBA00022630"/>
    </source>
</evidence>
<feature type="binding site" evidence="6">
    <location>
        <position position="149"/>
    </location>
    <ligand>
        <name>FMN</name>
        <dbReference type="ChEBI" id="CHEBI:58210"/>
    </ligand>
</feature>
<dbReference type="EMBL" id="JACHML010000001">
    <property type="protein sequence ID" value="MBB6390661.1"/>
    <property type="molecule type" value="Genomic_DNA"/>
</dbReference>
<reference evidence="8 9" key="1">
    <citation type="submission" date="2020-08" db="EMBL/GenBank/DDBJ databases">
        <title>Sequencing the genomes of 1000 actinobacteria strains.</title>
        <authorList>
            <person name="Klenk H.-P."/>
        </authorList>
    </citation>
    <scope>NUCLEOTIDE SEQUENCE [LARGE SCALE GENOMIC DNA]</scope>
    <source>
        <strain evidence="8 9">DSM 12511</strain>
    </source>
</reference>
<dbReference type="CDD" id="cd01095">
    <property type="entry name" value="Nitrilotriacetate_monoxgenase"/>
    <property type="match status" value="1"/>
</dbReference>
<dbReference type="AlphaFoldDB" id="A0A7X0KU03"/>
<keyword evidence="4 8" id="KW-0503">Monooxygenase</keyword>
<keyword evidence="1 6" id="KW-0285">Flavoprotein</keyword>
<organism evidence="8 9">
    <name type="scientific">Microbacterium thalassium</name>
    <dbReference type="NCBI Taxonomy" id="362649"/>
    <lineage>
        <taxon>Bacteria</taxon>
        <taxon>Bacillati</taxon>
        <taxon>Actinomycetota</taxon>
        <taxon>Actinomycetes</taxon>
        <taxon>Micrococcales</taxon>
        <taxon>Microbacteriaceae</taxon>
        <taxon>Microbacterium</taxon>
    </lineage>
</organism>
<dbReference type="NCBIfam" id="TIGR03860">
    <property type="entry name" value="FMN_nitrolo"/>
    <property type="match status" value="1"/>
</dbReference>
<evidence type="ECO:0000259" key="7">
    <source>
        <dbReference type="Pfam" id="PF00296"/>
    </source>
</evidence>
<feature type="binding site" evidence="6">
    <location>
        <position position="97"/>
    </location>
    <ligand>
        <name>FMN</name>
        <dbReference type="ChEBI" id="CHEBI:58210"/>
    </ligand>
</feature>
<dbReference type="RefSeq" id="WP_184749886.1">
    <property type="nucleotide sequence ID" value="NZ_BAAAJR010000003.1"/>
</dbReference>
<protein>
    <submittedName>
        <fullName evidence="8">FMN-dependent oxidoreductase (Nitrilotriacetate monooxygenase family)</fullName>
    </submittedName>
</protein>
<feature type="binding site" evidence="6">
    <location>
        <position position="220"/>
    </location>
    <ligand>
        <name>FMN</name>
        <dbReference type="ChEBI" id="CHEBI:58210"/>
    </ligand>
</feature>
<evidence type="ECO:0000256" key="2">
    <source>
        <dbReference type="ARBA" id="ARBA00022643"/>
    </source>
</evidence>
<gene>
    <name evidence="8" type="ORF">HD594_000974</name>
</gene>
<dbReference type="GO" id="GO:0004497">
    <property type="term" value="F:monooxygenase activity"/>
    <property type="evidence" value="ECO:0007669"/>
    <property type="project" value="UniProtKB-KW"/>
</dbReference>
<comment type="similarity">
    <text evidence="5">Belongs to the NtaA/SnaA/DszA monooxygenase family.</text>
</comment>
<sequence length="433" mass="47861">MSGTRQMVLTMFMLSFGYHSGAWRLPDSRSEEIGRLGLIRDMAKAAEAAKLHAVFFADSQDAGPVRANANLGTAVHEPISVMSALSGHTEKIGLMGTMSTTFSEPYNAARQFAGLDLLSDGRAGWNIVTSVMGQRNFGMEQLPDPETRYRRATEFTEVVLKLWDSWAPDAIINDRAGGRWVESDRIRDIDHVGEFFQVQGALNMPRPPQGRPLLVQAGQSEAGKTLGARFADAIYTAQPDREKSIEFYADFKRRVAANGRDPEKVKILPGVMPVVAPTLAEAREHADELARCVDEVSGRATVARVLGASVDDLDLDDRIPADRIVDGPHRDARFKTLYSRMAAEMTVREFMVALSRGHGHRWIVGTPATVADSLIEWFEARAADGFNLNPPSVPHGMDAMLTLLVPELQERGYFQDDYRGDTLRERIGAELHP</sequence>
<keyword evidence="9" id="KW-1185">Reference proteome</keyword>
<dbReference type="InterPro" id="IPR011251">
    <property type="entry name" value="Luciferase-like_dom"/>
</dbReference>
<dbReference type="SUPFAM" id="SSF51679">
    <property type="entry name" value="Bacterial luciferase-like"/>
    <property type="match status" value="1"/>
</dbReference>
<accession>A0A7X0KU03</accession>
<dbReference type="Proteomes" id="UP000537775">
    <property type="component" value="Unassembled WGS sequence"/>
</dbReference>
<feature type="domain" description="Luciferase-like" evidence="7">
    <location>
        <begin position="32"/>
        <end position="381"/>
    </location>
</feature>
<dbReference type="PANTHER" id="PTHR30011">
    <property type="entry name" value="ALKANESULFONATE MONOOXYGENASE-RELATED"/>
    <property type="match status" value="1"/>
</dbReference>
<dbReference type="PANTHER" id="PTHR30011:SF16">
    <property type="entry name" value="C2H2 FINGER DOMAIN TRANSCRIPTION FACTOR (EUROFUNG)-RELATED"/>
    <property type="match status" value="1"/>
</dbReference>
<dbReference type="Pfam" id="PF00296">
    <property type="entry name" value="Bac_luciferase"/>
    <property type="match status" value="1"/>
</dbReference>
<keyword evidence="2 6" id="KW-0288">FMN</keyword>
<name>A0A7X0KU03_9MICO</name>
<dbReference type="InterPro" id="IPR051260">
    <property type="entry name" value="Diverse_substr_monoxygenases"/>
</dbReference>
<evidence type="ECO:0000313" key="8">
    <source>
        <dbReference type="EMBL" id="MBB6390661.1"/>
    </source>
</evidence>
<feature type="binding site" evidence="6">
    <location>
        <position position="58"/>
    </location>
    <ligand>
        <name>FMN</name>
        <dbReference type="ChEBI" id="CHEBI:58210"/>
    </ligand>
</feature>
<evidence type="ECO:0000256" key="6">
    <source>
        <dbReference type="PIRSR" id="PIRSR000337-1"/>
    </source>
</evidence>
<dbReference type="InterPro" id="IPR036661">
    <property type="entry name" value="Luciferase-like_sf"/>
</dbReference>
<comment type="caution">
    <text evidence="8">The sequence shown here is derived from an EMBL/GenBank/DDBJ whole genome shotgun (WGS) entry which is preliminary data.</text>
</comment>
<evidence type="ECO:0000256" key="3">
    <source>
        <dbReference type="ARBA" id="ARBA00023002"/>
    </source>
</evidence>
<dbReference type="InterPro" id="IPR016215">
    <property type="entry name" value="NTA_MOA"/>
</dbReference>
<evidence type="ECO:0000256" key="4">
    <source>
        <dbReference type="ARBA" id="ARBA00023033"/>
    </source>
</evidence>
<dbReference type="Gene3D" id="3.20.20.30">
    <property type="entry name" value="Luciferase-like domain"/>
    <property type="match status" value="1"/>
</dbReference>
<evidence type="ECO:0000256" key="5">
    <source>
        <dbReference type="ARBA" id="ARBA00033748"/>
    </source>
</evidence>
<dbReference type="PIRSF" id="PIRSF000337">
    <property type="entry name" value="NTA_MOA"/>
    <property type="match status" value="1"/>
</dbReference>
<proteinExistence type="inferred from homology"/>
<dbReference type="GO" id="GO:0016705">
    <property type="term" value="F:oxidoreductase activity, acting on paired donors, with incorporation or reduction of molecular oxygen"/>
    <property type="evidence" value="ECO:0007669"/>
    <property type="project" value="InterPro"/>
</dbReference>
<keyword evidence="3" id="KW-0560">Oxidoreductase</keyword>